<evidence type="ECO:0000313" key="17">
    <source>
        <dbReference type="Proteomes" id="UP000505390"/>
    </source>
</evidence>
<evidence type="ECO:0000313" key="2">
    <source>
        <dbReference type="EMBL" id="CAA4129326.1"/>
    </source>
</evidence>
<dbReference type="Proteomes" id="UP000442696">
    <property type="component" value="Unassembled WGS sequence"/>
</dbReference>
<dbReference type="Proteomes" id="UP000443506">
    <property type="component" value="Unassembled WGS sequence"/>
</dbReference>
<dbReference type="EMBL" id="RQTC01000263">
    <property type="protein sequence ID" value="RZH91129.1"/>
    <property type="molecule type" value="Genomic_DNA"/>
</dbReference>
<sequence length="124" mass="13858">MILKYDENKKSLERIELEEGEEIASVVINNLNGSAITLGHKRISIGFWVNENALDTGEYTHITEVAFKGDNLPPSDLVGSFIITGTQGDKPKELSEEQVDMIEKSLKTSSMTSMEYLEYVKNSN</sequence>
<evidence type="ECO:0000313" key="11">
    <source>
        <dbReference type="Proteomes" id="UP000442696"/>
    </source>
</evidence>
<evidence type="ECO:0000313" key="12">
    <source>
        <dbReference type="Proteomes" id="UP000442782"/>
    </source>
</evidence>
<evidence type="ECO:0000313" key="10">
    <source>
        <dbReference type="Proteomes" id="UP000293434"/>
    </source>
</evidence>
<evidence type="ECO:0000313" key="7">
    <source>
        <dbReference type="EMBL" id="CAC5808393.1"/>
    </source>
</evidence>
<dbReference type="Proteomes" id="UP000507112">
    <property type="component" value="Unassembled WGS sequence"/>
</dbReference>
<dbReference type="EMBL" id="CACTQT010000014">
    <property type="protein sequence ID" value="CAA4391622.1"/>
    <property type="molecule type" value="Genomic_DNA"/>
</dbReference>
<evidence type="ECO:0000313" key="15">
    <source>
        <dbReference type="Proteomes" id="UP000459586"/>
    </source>
</evidence>
<dbReference type="Proteomes" id="UP000443708">
    <property type="component" value="Unassembled WGS sequence"/>
</dbReference>
<dbReference type="EMBL" id="CACTPI010000007">
    <property type="protein sequence ID" value="CAA4129326.1"/>
    <property type="molecule type" value="Genomic_DNA"/>
</dbReference>
<dbReference type="RefSeq" id="WP_000601657.1">
    <property type="nucleotide sequence ID" value="NZ_AP025249.1"/>
</dbReference>
<accession>A0A2I7Y913</accession>
<comment type="caution">
    <text evidence="8">The sequence shown here is derived from an EMBL/GenBank/DDBJ whole genome shotgun (WGS) entry which is preliminary data.</text>
</comment>
<evidence type="ECO:0000313" key="13">
    <source>
        <dbReference type="Proteomes" id="UP000443506"/>
    </source>
</evidence>
<evidence type="ECO:0000313" key="9">
    <source>
        <dbReference type="EMBL" id="RZH91129.1"/>
    </source>
</evidence>
<evidence type="ECO:0000313" key="5">
    <source>
        <dbReference type="EMBL" id="CAA6115669.1"/>
    </source>
</evidence>
<dbReference type="Proteomes" id="UP000505390">
    <property type="component" value="Unassembled WGS sequence"/>
</dbReference>
<dbReference type="EMBL" id="CACTOE010000005">
    <property type="protein sequence ID" value="CAA4098365.1"/>
    <property type="molecule type" value="Genomic_DNA"/>
</dbReference>
<evidence type="ECO:0000313" key="1">
    <source>
        <dbReference type="EMBL" id="CAA4098365.1"/>
    </source>
</evidence>
<name>A0A2I7Y913_STAAU</name>
<dbReference type="EMBL" id="CACUNS010000015">
    <property type="protein sequence ID" value="CAA6115669.1"/>
    <property type="molecule type" value="Genomic_DNA"/>
</dbReference>
<dbReference type="Proteomes" id="UP000293434">
    <property type="component" value="Unassembled WGS sequence"/>
</dbReference>
<dbReference type="EMBL" id="CACURZ010000015">
    <property type="protein sequence ID" value="CAA6377329.1"/>
    <property type="molecule type" value="Genomic_DNA"/>
</dbReference>
<evidence type="ECO:0000313" key="6">
    <source>
        <dbReference type="EMBL" id="CAA6377329.1"/>
    </source>
</evidence>
<dbReference type="Proteomes" id="UP000459586">
    <property type="component" value="Unassembled WGS sequence"/>
</dbReference>
<reference evidence="9 10" key="1">
    <citation type="submission" date="2018-11" db="EMBL/GenBank/DDBJ databases">
        <title>Genomic profiling of Staphylococcus species from a Poultry farm system in KwaZulu-Natal, South Africa.</title>
        <authorList>
            <person name="Amoako D.G."/>
            <person name="Somboro A.M."/>
            <person name="Abia A.L.K."/>
            <person name="Bester L.A."/>
            <person name="Essack S.Y."/>
        </authorList>
    </citation>
    <scope>NUCLEOTIDE SEQUENCE [LARGE SCALE GENOMIC DNA]</scope>
    <source>
        <strain evidence="9 10">SA9</strain>
    </source>
</reference>
<organism evidence="8 18">
    <name type="scientific">Staphylococcus aureus</name>
    <dbReference type="NCBI Taxonomy" id="1280"/>
    <lineage>
        <taxon>Bacteria</taxon>
        <taxon>Bacillati</taxon>
        <taxon>Bacillota</taxon>
        <taxon>Bacilli</taxon>
        <taxon>Bacillales</taxon>
        <taxon>Staphylococcaceae</taxon>
        <taxon>Staphylococcus</taxon>
    </lineage>
</organism>
<evidence type="ECO:0000313" key="16">
    <source>
        <dbReference type="Proteomes" id="UP000459702"/>
    </source>
</evidence>
<reference evidence="17 18" key="2">
    <citation type="submission" date="2020-06" db="EMBL/GenBank/DDBJ databases">
        <authorList>
            <consortium name="Pathogen Informatics"/>
        </authorList>
    </citation>
    <scope>NUCLEOTIDE SEQUENCE [LARGE SCALE GENOMIC DNA]</scope>
    <source>
        <strain evidence="8 18">MOS105</strain>
        <strain evidence="2 14">S040_N01_C01</strain>
        <strain evidence="1 12">S087_N01_C01</strain>
        <strain evidence="7 17">SG160</strain>
        <strain evidence="5 16">T012_N10_C04</strain>
        <strain evidence="3 11">T012_N16_C08</strain>
        <strain evidence="4 13">T065_N03_C06</strain>
        <strain evidence="6 15">T197_A02_C01</strain>
    </source>
</reference>
<evidence type="ECO:0000313" key="4">
    <source>
        <dbReference type="EMBL" id="CAA4699298.1"/>
    </source>
</evidence>
<protein>
    <submittedName>
        <fullName evidence="8">Uncharacterized protein</fullName>
    </submittedName>
</protein>
<dbReference type="EMBL" id="CAIGXB010000012">
    <property type="protein sequence ID" value="CAC5808393.1"/>
    <property type="molecule type" value="Genomic_DNA"/>
</dbReference>
<gene>
    <name evidence="9" type="ORF">EIG94_12895</name>
    <name evidence="1" type="ORF">SAMEA1029512_00829</name>
    <name evidence="2" type="ORF">SAMEA1029528_01694</name>
    <name evidence="3" type="ORF">SAMEA2078260_02283</name>
    <name evidence="5" type="ORF">SAMEA2078588_02296</name>
    <name evidence="6" type="ORF">SAMEA2080344_02270</name>
    <name evidence="4" type="ORF">SAMEA2081063_02274</name>
    <name evidence="7" type="ORF">SAMEA4008575_02462</name>
    <name evidence="8" type="ORF">SAMEA70146418_02517</name>
</gene>
<evidence type="ECO:0000313" key="14">
    <source>
        <dbReference type="Proteomes" id="UP000443708"/>
    </source>
</evidence>
<dbReference type="Proteomes" id="UP000459702">
    <property type="component" value="Unassembled WGS sequence"/>
</dbReference>
<dbReference type="Proteomes" id="UP000442782">
    <property type="component" value="Unassembled WGS sequence"/>
</dbReference>
<dbReference type="EMBL" id="CACTWD010000015">
    <property type="protein sequence ID" value="CAA4699298.1"/>
    <property type="molecule type" value="Genomic_DNA"/>
</dbReference>
<dbReference type="AlphaFoldDB" id="A0A2I7Y913"/>
<evidence type="ECO:0000313" key="3">
    <source>
        <dbReference type="EMBL" id="CAA4391622.1"/>
    </source>
</evidence>
<evidence type="ECO:0000313" key="18">
    <source>
        <dbReference type="Proteomes" id="UP000507112"/>
    </source>
</evidence>
<proteinExistence type="predicted"/>
<dbReference type="EMBL" id="CAIIGD010000011">
    <property type="protein sequence ID" value="CAC8233160.1"/>
    <property type="molecule type" value="Genomic_DNA"/>
</dbReference>
<evidence type="ECO:0000313" key="8">
    <source>
        <dbReference type="EMBL" id="CAC8233160.1"/>
    </source>
</evidence>